<evidence type="ECO:0000256" key="4">
    <source>
        <dbReference type="ARBA" id="ARBA00022452"/>
    </source>
</evidence>
<feature type="chain" id="PRO_5037204140" evidence="11">
    <location>
        <begin position="19"/>
        <end position="311"/>
    </location>
</feature>
<evidence type="ECO:0000313" key="13">
    <source>
        <dbReference type="EMBL" id="MBD8049505.1"/>
    </source>
</evidence>
<evidence type="ECO:0000256" key="6">
    <source>
        <dbReference type="ARBA" id="ARBA00022729"/>
    </source>
</evidence>
<evidence type="ECO:0000256" key="11">
    <source>
        <dbReference type="SAM" id="SignalP"/>
    </source>
</evidence>
<comment type="caution">
    <text evidence="13">The sequence shown here is derived from an EMBL/GenBank/DDBJ whole genome shotgun (WGS) entry which is preliminary data.</text>
</comment>
<proteinExistence type="predicted"/>
<evidence type="ECO:0000313" key="14">
    <source>
        <dbReference type="Proteomes" id="UP000647424"/>
    </source>
</evidence>
<keyword evidence="7" id="KW-0406">Ion transport</keyword>
<organism evidence="13 14">
    <name type="scientific">Limnohabitans radicicola</name>
    <dbReference type="NCBI Taxonomy" id="2771427"/>
    <lineage>
        <taxon>Bacteria</taxon>
        <taxon>Pseudomonadati</taxon>
        <taxon>Pseudomonadota</taxon>
        <taxon>Betaproteobacteria</taxon>
        <taxon>Burkholderiales</taxon>
        <taxon>Comamonadaceae</taxon>
        <taxon>Limnohabitans</taxon>
    </lineage>
</organism>
<reference evidence="13" key="1">
    <citation type="submission" date="2020-09" db="EMBL/GenBank/DDBJ databases">
        <title>Genome seq and assembly of Limnohabitants sp.</title>
        <authorList>
            <person name="Chhetri G."/>
        </authorList>
    </citation>
    <scope>NUCLEOTIDE SEQUENCE</scope>
    <source>
        <strain evidence="13">JUR4</strain>
    </source>
</reference>
<evidence type="ECO:0000259" key="12">
    <source>
        <dbReference type="Pfam" id="PF13609"/>
    </source>
</evidence>
<protein>
    <submittedName>
        <fullName evidence="13">Porin</fullName>
    </submittedName>
</protein>
<dbReference type="Gene3D" id="2.40.160.10">
    <property type="entry name" value="Porin"/>
    <property type="match status" value="1"/>
</dbReference>
<name>A0A927IKV1_9BURK</name>
<dbReference type="PANTHER" id="PTHR34501:SF9">
    <property type="entry name" value="MAJOR OUTER MEMBRANE PROTEIN P.IA"/>
    <property type="match status" value="1"/>
</dbReference>
<dbReference type="PANTHER" id="PTHR34501">
    <property type="entry name" value="PROTEIN YDDL-RELATED"/>
    <property type="match status" value="1"/>
</dbReference>
<dbReference type="SUPFAM" id="SSF56935">
    <property type="entry name" value="Porins"/>
    <property type="match status" value="1"/>
</dbReference>
<keyword evidence="14" id="KW-1185">Reference proteome</keyword>
<dbReference type="EMBL" id="JACYFT010000001">
    <property type="protein sequence ID" value="MBD8049505.1"/>
    <property type="molecule type" value="Genomic_DNA"/>
</dbReference>
<dbReference type="Pfam" id="PF13609">
    <property type="entry name" value="Porin_4"/>
    <property type="match status" value="1"/>
</dbReference>
<keyword evidence="5" id="KW-0812">Transmembrane</keyword>
<keyword evidence="9" id="KW-0472">Membrane</keyword>
<dbReference type="InterPro" id="IPR050298">
    <property type="entry name" value="Gram-neg_bact_OMP"/>
</dbReference>
<dbReference type="GO" id="GO:0046930">
    <property type="term" value="C:pore complex"/>
    <property type="evidence" value="ECO:0007669"/>
    <property type="project" value="UniProtKB-KW"/>
</dbReference>
<keyword evidence="6 11" id="KW-0732">Signal</keyword>
<gene>
    <name evidence="13" type="ORF">IC609_03040</name>
</gene>
<feature type="signal peptide" evidence="11">
    <location>
        <begin position="1"/>
        <end position="18"/>
    </location>
</feature>
<dbReference type="InterPro" id="IPR001702">
    <property type="entry name" value="Porin_Gram-ve"/>
</dbReference>
<dbReference type="GO" id="GO:0015288">
    <property type="term" value="F:porin activity"/>
    <property type="evidence" value="ECO:0007669"/>
    <property type="project" value="UniProtKB-KW"/>
</dbReference>
<evidence type="ECO:0000256" key="3">
    <source>
        <dbReference type="ARBA" id="ARBA00022448"/>
    </source>
</evidence>
<evidence type="ECO:0000256" key="10">
    <source>
        <dbReference type="ARBA" id="ARBA00023237"/>
    </source>
</evidence>
<evidence type="ECO:0000256" key="7">
    <source>
        <dbReference type="ARBA" id="ARBA00023065"/>
    </source>
</evidence>
<dbReference type="GO" id="GO:0034220">
    <property type="term" value="P:monoatomic ion transmembrane transport"/>
    <property type="evidence" value="ECO:0007669"/>
    <property type="project" value="InterPro"/>
</dbReference>
<feature type="domain" description="Porin" evidence="12">
    <location>
        <begin position="7"/>
        <end position="294"/>
    </location>
</feature>
<evidence type="ECO:0000256" key="8">
    <source>
        <dbReference type="ARBA" id="ARBA00023114"/>
    </source>
</evidence>
<dbReference type="AlphaFoldDB" id="A0A927IKV1"/>
<dbReference type="GO" id="GO:0009279">
    <property type="term" value="C:cell outer membrane"/>
    <property type="evidence" value="ECO:0007669"/>
    <property type="project" value="UniProtKB-SubCell"/>
</dbReference>
<dbReference type="CDD" id="cd00342">
    <property type="entry name" value="gram_neg_porins"/>
    <property type="match status" value="1"/>
</dbReference>
<dbReference type="InterPro" id="IPR023614">
    <property type="entry name" value="Porin_dom_sf"/>
</dbReference>
<dbReference type="PRINTS" id="PR00182">
    <property type="entry name" value="ECOLNEIPORIN"/>
</dbReference>
<evidence type="ECO:0000256" key="2">
    <source>
        <dbReference type="ARBA" id="ARBA00011233"/>
    </source>
</evidence>
<accession>A0A927IKV1</accession>
<sequence>MKKSLIALAALAATASFAQSSVTLYGLANIGFQSTNGSKTALVGGADGSDSRWGFRGTEDLGGGLSANFTFEAGFKPDTGTIDNTATQTFQRQSWVSLASKSLGEVRLGRQYTVGFNGSIGTMPSTYTDPALATGLGFNAMGSRSNDQIQYRSVAFSGFSVQASTQLTGDTSGLATPLAKQNELGLAYVNGPLTANLTTASVTSATGVKTSPVGANATYNFGSFSAMLGYVDTDSAKGKGYVAKAYVPAGAHSLFVGYAKNDTTKADAYEIGDFYSLSKRTRLYALYANGNGNGAAATNGKRISAGVTHAF</sequence>
<evidence type="ECO:0000256" key="5">
    <source>
        <dbReference type="ARBA" id="ARBA00022692"/>
    </source>
</evidence>
<keyword evidence="4" id="KW-1134">Transmembrane beta strand</keyword>
<dbReference type="InterPro" id="IPR033900">
    <property type="entry name" value="Gram_neg_porin_domain"/>
</dbReference>
<evidence type="ECO:0000256" key="1">
    <source>
        <dbReference type="ARBA" id="ARBA00004571"/>
    </source>
</evidence>
<dbReference type="Proteomes" id="UP000647424">
    <property type="component" value="Unassembled WGS sequence"/>
</dbReference>
<keyword evidence="8" id="KW-0626">Porin</keyword>
<dbReference type="RefSeq" id="WP_191817966.1">
    <property type="nucleotide sequence ID" value="NZ_JACYFT010000001.1"/>
</dbReference>
<keyword evidence="10" id="KW-0998">Cell outer membrane</keyword>
<comment type="subunit">
    <text evidence="2">Homotrimer.</text>
</comment>
<comment type="subcellular location">
    <subcellularLocation>
        <location evidence="1">Cell outer membrane</location>
        <topology evidence="1">Multi-pass membrane protein</topology>
    </subcellularLocation>
</comment>
<keyword evidence="3" id="KW-0813">Transport</keyword>
<evidence type="ECO:0000256" key="9">
    <source>
        <dbReference type="ARBA" id="ARBA00023136"/>
    </source>
</evidence>